<gene>
    <name evidence="1" type="ORF">PCON_03218</name>
</gene>
<evidence type="ECO:0000313" key="1">
    <source>
        <dbReference type="EMBL" id="CCX34248.1"/>
    </source>
</evidence>
<evidence type="ECO:0000313" key="2">
    <source>
        <dbReference type="Proteomes" id="UP000018144"/>
    </source>
</evidence>
<dbReference type="AlphaFoldDB" id="U4LX54"/>
<accession>U4LX54</accession>
<sequence length="161" mass="18334">MDSTNPTAADSLLQTVNIISDSKPKEPKQLGDTKSFRSCKKLSLPPKESEPLPPKAIITHCMLCNLAFENFPGHNDWCRVQMLECFCAPVHNKCWKQHCYEFTEFNQRPVPDVVCVQCGAVVKSCKVLNGRWYGEDGDLVHGYKEERFTLRRARALGNFKE</sequence>
<protein>
    <submittedName>
        <fullName evidence="1">Uncharacterized protein</fullName>
    </submittedName>
</protein>
<keyword evidence="2" id="KW-1185">Reference proteome</keyword>
<reference evidence="1 2" key="1">
    <citation type="journal article" date="2013" name="PLoS Genet.">
        <title>The genome and development-dependent transcriptomes of Pyronema confluens: a window into fungal evolution.</title>
        <authorList>
            <person name="Traeger S."/>
            <person name="Altegoer F."/>
            <person name="Freitag M."/>
            <person name="Gabaldon T."/>
            <person name="Kempken F."/>
            <person name="Kumar A."/>
            <person name="Marcet-Houben M."/>
            <person name="Poggeler S."/>
            <person name="Stajich J.E."/>
            <person name="Nowrousian M."/>
        </authorList>
    </citation>
    <scope>NUCLEOTIDE SEQUENCE [LARGE SCALE GENOMIC DNA]</scope>
    <source>
        <strain evidence="2">CBS 100304</strain>
        <tissue evidence="1">Vegetative mycelium</tissue>
    </source>
</reference>
<dbReference type="Proteomes" id="UP000018144">
    <property type="component" value="Unassembled WGS sequence"/>
</dbReference>
<organism evidence="1 2">
    <name type="scientific">Pyronema omphalodes (strain CBS 100304)</name>
    <name type="common">Pyronema confluens</name>
    <dbReference type="NCBI Taxonomy" id="1076935"/>
    <lineage>
        <taxon>Eukaryota</taxon>
        <taxon>Fungi</taxon>
        <taxon>Dikarya</taxon>
        <taxon>Ascomycota</taxon>
        <taxon>Pezizomycotina</taxon>
        <taxon>Pezizomycetes</taxon>
        <taxon>Pezizales</taxon>
        <taxon>Pyronemataceae</taxon>
        <taxon>Pyronema</taxon>
    </lineage>
</organism>
<dbReference type="EMBL" id="HF936442">
    <property type="protein sequence ID" value="CCX34248.1"/>
    <property type="molecule type" value="Genomic_DNA"/>
</dbReference>
<proteinExistence type="predicted"/>
<name>U4LX54_PYROM</name>